<comment type="caution">
    <text evidence="2">The sequence shown here is derived from an EMBL/GenBank/DDBJ whole genome shotgun (WGS) entry which is preliminary data.</text>
</comment>
<evidence type="ECO:0000259" key="1">
    <source>
        <dbReference type="Pfam" id="PF00582"/>
    </source>
</evidence>
<keyword evidence="3" id="KW-1185">Reference proteome</keyword>
<dbReference type="Gene3D" id="3.40.50.12370">
    <property type="match status" value="1"/>
</dbReference>
<dbReference type="SUPFAM" id="SSF52402">
    <property type="entry name" value="Adenine nucleotide alpha hydrolases-like"/>
    <property type="match status" value="1"/>
</dbReference>
<accession>A0ABU3TL04</accession>
<organism evidence="2 3">
    <name type="scientific">Hymenobacter endophyticus</name>
    <dbReference type="NCBI Taxonomy" id="3076335"/>
    <lineage>
        <taxon>Bacteria</taxon>
        <taxon>Pseudomonadati</taxon>
        <taxon>Bacteroidota</taxon>
        <taxon>Cytophagia</taxon>
        <taxon>Cytophagales</taxon>
        <taxon>Hymenobacteraceae</taxon>
        <taxon>Hymenobacter</taxon>
    </lineage>
</organism>
<dbReference type="EMBL" id="JAWDJT010000012">
    <property type="protein sequence ID" value="MDU0372035.1"/>
    <property type="molecule type" value="Genomic_DNA"/>
</dbReference>
<name>A0ABU3TL04_9BACT</name>
<reference evidence="2 3" key="1">
    <citation type="submission" date="2023-10" db="EMBL/GenBank/DDBJ databases">
        <title>Hymenobacter endophyticus sp. nov., an isolate from the leaf tissues of wheat.</title>
        <authorList>
            <person name="Dai Y."/>
        </authorList>
    </citation>
    <scope>NUCLEOTIDE SEQUENCE [LARGE SCALE GENOMIC DNA]</scope>
    <source>
        <strain evidence="2 3">ZK17L-C2</strain>
    </source>
</reference>
<gene>
    <name evidence="2" type="ORF">ROI90_16640</name>
</gene>
<dbReference type="Proteomes" id="UP001250698">
    <property type="component" value="Unassembled WGS sequence"/>
</dbReference>
<dbReference type="Pfam" id="PF00582">
    <property type="entry name" value="Usp"/>
    <property type="match status" value="1"/>
</dbReference>
<protein>
    <submittedName>
        <fullName evidence="2">Universal stress protein</fullName>
    </submittedName>
</protein>
<dbReference type="CDD" id="cd00293">
    <property type="entry name" value="USP-like"/>
    <property type="match status" value="1"/>
</dbReference>
<feature type="domain" description="UspA" evidence="1">
    <location>
        <begin position="1"/>
        <end position="105"/>
    </location>
</feature>
<evidence type="ECO:0000313" key="2">
    <source>
        <dbReference type="EMBL" id="MDU0372035.1"/>
    </source>
</evidence>
<evidence type="ECO:0000313" key="3">
    <source>
        <dbReference type="Proteomes" id="UP001250698"/>
    </source>
</evidence>
<sequence length="299" mass="31910">MQTILVPIDFTASSEHALVYANKLALRLPAEIVLVHSAADGPLTPERRADLLHRLEALAERLRYRQLTRQSGRRINYYYHAGDGLSAEGLQVLVAGFNADLVVAGLALADCAEAQAAGAPRALLPELVSCPVLLVPPGRHELPARVVVSGDFTRLASRHLSPLPGLVRPSGAHFDLVQFYGAGSAGLAPLKKGVLAARSRFAAAAVHLLPAEDELEDLSEFCEQQAAQLLVVATADGCLVRRFFNPHYAKTNAYHLRIPVLVLGTSTEPTASCCAQCSLRKAAEARLIAGPHLEKASAS</sequence>
<dbReference type="InterPro" id="IPR006016">
    <property type="entry name" value="UspA"/>
</dbReference>
<proteinExistence type="predicted"/>
<dbReference type="RefSeq" id="WP_315999493.1">
    <property type="nucleotide sequence ID" value="NZ_JAWDJT010000012.1"/>
</dbReference>